<accession>A0A6P8WS25</accession>
<evidence type="ECO:0000313" key="2">
    <source>
        <dbReference type="RefSeq" id="XP_034105049.1"/>
    </source>
</evidence>
<sequence length="335" mass="36615">MKADNVQNMENNNAEMEYITLPNTGIQFTHGQEQAETNAYQSQGNEFSQNQAYSGVGNFGYSGYSAAAPNCSYCCGYDSSGSNTVQNNQSYGYATQANPNQVEYQYEYANQPNMAQYYNVNRVAGGGESYATTAAPSADNYASTANYSSTANYASAGNYSSAGNYPSTVNYSAAMNYLPTANNSSALNYQATNNMESYAYNMKHGAQSNYFSMPSLGNMGMTRNQMNPEYWYSPQKTDEGTKPQSVYSSDFQPNYGAGNNFNHFPNNSFMDKKLFMELLQANPEKSVLQGNSYQYGDATCDVADDQVNGNYATGNVGGMQTQSYPISNYAQMCSS</sequence>
<proteinExistence type="predicted"/>
<reference evidence="2" key="1">
    <citation type="submission" date="2025-08" db="UniProtKB">
        <authorList>
            <consortium name="RefSeq"/>
        </authorList>
    </citation>
    <scope>IDENTIFICATION</scope>
    <source>
        <strain evidence="2">15112-1751.03</strain>
        <tissue evidence="2">Whole Adult</tissue>
    </source>
</reference>
<dbReference type="OrthoDB" id="10613707at2759"/>
<protein>
    <submittedName>
        <fullName evidence="2">Uncharacterized protein LOC117568473</fullName>
    </submittedName>
</protein>
<gene>
    <name evidence="2" type="primary">LOC117568473</name>
</gene>
<dbReference type="AlphaFoldDB" id="A0A6P8WS25"/>
<keyword evidence="1" id="KW-1185">Reference proteome</keyword>
<dbReference type="Proteomes" id="UP000515160">
    <property type="component" value="Chromosome 3"/>
</dbReference>
<dbReference type="RefSeq" id="XP_034105049.1">
    <property type="nucleotide sequence ID" value="XM_034249158.2"/>
</dbReference>
<organism evidence="1 2">
    <name type="scientific">Drosophila albomicans</name>
    <name type="common">Fruit fly</name>
    <dbReference type="NCBI Taxonomy" id="7291"/>
    <lineage>
        <taxon>Eukaryota</taxon>
        <taxon>Metazoa</taxon>
        <taxon>Ecdysozoa</taxon>
        <taxon>Arthropoda</taxon>
        <taxon>Hexapoda</taxon>
        <taxon>Insecta</taxon>
        <taxon>Pterygota</taxon>
        <taxon>Neoptera</taxon>
        <taxon>Endopterygota</taxon>
        <taxon>Diptera</taxon>
        <taxon>Brachycera</taxon>
        <taxon>Muscomorpha</taxon>
        <taxon>Ephydroidea</taxon>
        <taxon>Drosophilidae</taxon>
        <taxon>Drosophila</taxon>
    </lineage>
</organism>
<dbReference type="GeneID" id="117568473"/>
<evidence type="ECO:0000313" key="1">
    <source>
        <dbReference type="Proteomes" id="UP000515160"/>
    </source>
</evidence>
<name>A0A6P8WS25_DROAB</name>